<reference evidence="3" key="2">
    <citation type="submission" date="2025-08" db="UniProtKB">
        <authorList>
            <consortium name="Ensembl"/>
        </authorList>
    </citation>
    <scope>IDENTIFICATION</scope>
</reference>
<reference evidence="3" key="3">
    <citation type="submission" date="2025-09" db="UniProtKB">
        <authorList>
            <consortium name="Ensembl"/>
        </authorList>
    </citation>
    <scope>IDENTIFICATION</scope>
</reference>
<dbReference type="OMA" id="MGNQMDK"/>
<feature type="region of interest" description="Disordered" evidence="1">
    <location>
        <begin position="254"/>
        <end position="281"/>
    </location>
</feature>
<evidence type="ECO:0000313" key="3">
    <source>
        <dbReference type="Ensembl" id="ENSCSEP00000028666.1"/>
    </source>
</evidence>
<protein>
    <submittedName>
        <fullName evidence="3">LRAT domain containing 2a</fullName>
    </submittedName>
</protein>
<dbReference type="AlphaFoldDB" id="A0A3P8WT28"/>
<feature type="domain" description="LRAT" evidence="2">
    <location>
        <begin position="104"/>
        <end position="199"/>
    </location>
</feature>
<dbReference type="Gene3D" id="3.90.1720.10">
    <property type="entry name" value="endopeptidase domain like (from Nostoc punctiforme)"/>
    <property type="match status" value="1"/>
</dbReference>
<dbReference type="InParanoid" id="A0A3P8WT28"/>
<dbReference type="PROSITE" id="PS51934">
    <property type="entry name" value="LRAT"/>
    <property type="match status" value="1"/>
</dbReference>
<organism evidence="3 4">
    <name type="scientific">Cynoglossus semilaevis</name>
    <name type="common">Tongue sole</name>
    <dbReference type="NCBI Taxonomy" id="244447"/>
    <lineage>
        <taxon>Eukaryota</taxon>
        <taxon>Metazoa</taxon>
        <taxon>Chordata</taxon>
        <taxon>Craniata</taxon>
        <taxon>Vertebrata</taxon>
        <taxon>Euteleostomi</taxon>
        <taxon>Actinopterygii</taxon>
        <taxon>Neopterygii</taxon>
        <taxon>Teleostei</taxon>
        <taxon>Neoteleostei</taxon>
        <taxon>Acanthomorphata</taxon>
        <taxon>Carangaria</taxon>
        <taxon>Pleuronectiformes</taxon>
        <taxon>Pleuronectoidei</taxon>
        <taxon>Cynoglossidae</taxon>
        <taxon>Cynoglossinae</taxon>
        <taxon>Cynoglossus</taxon>
    </lineage>
</organism>
<accession>A0A3P8WT28</accession>
<dbReference type="Proteomes" id="UP000265120">
    <property type="component" value="Chromosome 18"/>
</dbReference>
<evidence type="ECO:0000313" key="4">
    <source>
        <dbReference type="Proteomes" id="UP000265120"/>
    </source>
</evidence>
<evidence type="ECO:0000259" key="2">
    <source>
        <dbReference type="PROSITE" id="PS51934"/>
    </source>
</evidence>
<dbReference type="PANTHER" id="PTHR46341:SF2">
    <property type="entry name" value="PROTEIN LRATD2"/>
    <property type="match status" value="1"/>
</dbReference>
<dbReference type="InterPro" id="IPR007053">
    <property type="entry name" value="LRAT_dom"/>
</dbReference>
<dbReference type="FunCoup" id="A0A3P8WT28">
    <property type="interactions" value="1097"/>
</dbReference>
<proteinExistence type="predicted"/>
<dbReference type="Pfam" id="PF04970">
    <property type="entry name" value="LRAT"/>
    <property type="match status" value="1"/>
</dbReference>
<dbReference type="PANTHER" id="PTHR46341">
    <property type="entry name" value="PROTEIN FAM84B-RELATED"/>
    <property type="match status" value="1"/>
</dbReference>
<dbReference type="Ensembl" id="ENSCSET00000029053.1">
    <property type="protein sequence ID" value="ENSCSEP00000028666.1"/>
    <property type="gene ID" value="ENSCSEG00000018347.1"/>
</dbReference>
<dbReference type="InterPro" id="IPR043299">
    <property type="entry name" value="LRATD1_LRATD2"/>
</dbReference>
<feature type="compositionally biased region" description="Basic and acidic residues" evidence="1">
    <location>
        <begin position="257"/>
        <end position="274"/>
    </location>
</feature>
<name>A0A3P8WT28_CYNSE</name>
<evidence type="ECO:0000256" key="1">
    <source>
        <dbReference type="SAM" id="MobiDB-lite"/>
    </source>
</evidence>
<keyword evidence="4" id="KW-1185">Reference proteome</keyword>
<dbReference type="GeneTree" id="ENSGT00940000159198"/>
<reference evidence="3 4" key="1">
    <citation type="journal article" date="2014" name="Nat. Genet.">
        <title>Whole-genome sequence of a flatfish provides insights into ZW sex chromosome evolution and adaptation to a benthic lifestyle.</title>
        <authorList>
            <person name="Chen S."/>
            <person name="Zhang G."/>
            <person name="Shao C."/>
            <person name="Huang Q."/>
            <person name="Liu G."/>
            <person name="Zhang P."/>
            <person name="Song W."/>
            <person name="An N."/>
            <person name="Chalopin D."/>
            <person name="Volff J.N."/>
            <person name="Hong Y."/>
            <person name="Li Q."/>
            <person name="Sha Z."/>
            <person name="Zhou H."/>
            <person name="Xie M."/>
            <person name="Yu Q."/>
            <person name="Liu Y."/>
            <person name="Xiang H."/>
            <person name="Wang N."/>
            <person name="Wu K."/>
            <person name="Yang C."/>
            <person name="Zhou Q."/>
            <person name="Liao X."/>
            <person name="Yang L."/>
            <person name="Hu Q."/>
            <person name="Zhang J."/>
            <person name="Meng L."/>
            <person name="Jin L."/>
            <person name="Tian Y."/>
            <person name="Lian J."/>
            <person name="Yang J."/>
            <person name="Miao G."/>
            <person name="Liu S."/>
            <person name="Liang Z."/>
            <person name="Yan F."/>
            <person name="Li Y."/>
            <person name="Sun B."/>
            <person name="Zhang H."/>
            <person name="Zhang J."/>
            <person name="Zhu Y."/>
            <person name="Du M."/>
            <person name="Zhao Y."/>
            <person name="Schartl M."/>
            <person name="Tang Q."/>
            <person name="Wang J."/>
        </authorList>
    </citation>
    <scope>NUCLEOTIDE SEQUENCE</scope>
</reference>
<sequence>MGNQMDRLSHLSYAEVPTVDPNGVDSDRIGVSYIFSSDDDELQDGCAVDGAVIEPNQEEKPFDQRDEVSCAVDLICIYTLNLQTSLEVYSPENLLNKCRAGDLVEFVATGQFPHWAVYVGDFQVVHLHRAEVKNSFLTDAGRGRRCRIVNDLYKFKPLGPDMVVQNAMEQVGLKDRELSWRNSESFAAWCRFGKREFKMGGEIRIGKQPYRLKIMVSDKQSHVLEFQSLEDMITERRRNDHLGRKAVLQELSTHFSSVEEKREHQTPAPHKEQMARQSLNH</sequence>